<feature type="compositionally biased region" description="Basic residues" evidence="1">
    <location>
        <begin position="1"/>
        <end position="13"/>
    </location>
</feature>
<protein>
    <submittedName>
        <fullName evidence="2">Uncharacterized protein</fullName>
    </submittedName>
</protein>
<accession>A0A016WHV4</accession>
<organism evidence="2 3">
    <name type="scientific">Ancylostoma ceylanicum</name>
    <dbReference type="NCBI Taxonomy" id="53326"/>
    <lineage>
        <taxon>Eukaryota</taxon>
        <taxon>Metazoa</taxon>
        <taxon>Ecdysozoa</taxon>
        <taxon>Nematoda</taxon>
        <taxon>Chromadorea</taxon>
        <taxon>Rhabditida</taxon>
        <taxon>Rhabditina</taxon>
        <taxon>Rhabditomorpha</taxon>
        <taxon>Strongyloidea</taxon>
        <taxon>Ancylostomatidae</taxon>
        <taxon>Ancylostomatinae</taxon>
        <taxon>Ancylostoma</taxon>
    </lineage>
</organism>
<dbReference type="AlphaFoldDB" id="A0A016WHV4"/>
<feature type="region of interest" description="Disordered" evidence="1">
    <location>
        <begin position="1"/>
        <end position="21"/>
    </location>
</feature>
<dbReference type="Proteomes" id="UP000024635">
    <property type="component" value="Unassembled WGS sequence"/>
</dbReference>
<proteinExistence type="predicted"/>
<dbReference type="EMBL" id="JARK01000269">
    <property type="protein sequence ID" value="EYC39191.1"/>
    <property type="molecule type" value="Genomic_DNA"/>
</dbReference>
<sequence>MLVLRRALKSSRRGNHDSVEQRFSDSDLDLPLTHFVDASSDVHRRSGTRSTVKKKRSRRSSGDDDYEGSDTEVPLSEIRRRYHSIRWSDKLKRRRIDYSNMDWDE</sequence>
<reference evidence="3" key="1">
    <citation type="journal article" date="2015" name="Nat. Genet.">
        <title>The genome and transcriptome of the zoonotic hookworm Ancylostoma ceylanicum identify infection-specific gene families.</title>
        <authorList>
            <person name="Schwarz E.M."/>
            <person name="Hu Y."/>
            <person name="Antoshechkin I."/>
            <person name="Miller M.M."/>
            <person name="Sternberg P.W."/>
            <person name="Aroian R.V."/>
        </authorList>
    </citation>
    <scope>NUCLEOTIDE SEQUENCE</scope>
    <source>
        <strain evidence="3">HY135</strain>
    </source>
</reference>
<dbReference type="OrthoDB" id="5874867at2759"/>
<gene>
    <name evidence="2" type="primary">Acey_s0669.g1356</name>
    <name evidence="2" type="ORF">Y032_0669g1356</name>
</gene>
<comment type="caution">
    <text evidence="2">The sequence shown here is derived from an EMBL/GenBank/DDBJ whole genome shotgun (WGS) entry which is preliminary data.</text>
</comment>
<evidence type="ECO:0000313" key="2">
    <source>
        <dbReference type="EMBL" id="EYC39191.1"/>
    </source>
</evidence>
<feature type="compositionally biased region" description="Basic residues" evidence="1">
    <location>
        <begin position="45"/>
        <end position="59"/>
    </location>
</feature>
<feature type="region of interest" description="Disordered" evidence="1">
    <location>
        <begin position="40"/>
        <end position="73"/>
    </location>
</feature>
<name>A0A016WHV4_9BILA</name>
<keyword evidence="3" id="KW-1185">Reference proteome</keyword>
<evidence type="ECO:0000313" key="3">
    <source>
        <dbReference type="Proteomes" id="UP000024635"/>
    </source>
</evidence>
<evidence type="ECO:0000256" key="1">
    <source>
        <dbReference type="SAM" id="MobiDB-lite"/>
    </source>
</evidence>